<dbReference type="SUPFAM" id="SSF100950">
    <property type="entry name" value="NagB/RpiA/CoA transferase-like"/>
    <property type="match status" value="1"/>
</dbReference>
<dbReference type="Gene3D" id="3.40.50.1360">
    <property type="match status" value="1"/>
</dbReference>
<dbReference type="InterPro" id="IPR004788">
    <property type="entry name" value="Ribose5P_isomerase_type_A"/>
</dbReference>
<dbReference type="GO" id="GO:0005829">
    <property type="term" value="C:cytosol"/>
    <property type="evidence" value="ECO:0007669"/>
    <property type="project" value="TreeGrafter"/>
</dbReference>
<dbReference type="NCBIfam" id="TIGR00021">
    <property type="entry name" value="rpiA"/>
    <property type="match status" value="1"/>
</dbReference>
<dbReference type="STRING" id="1435377.SUSAZ_06215"/>
<dbReference type="CDD" id="cd01398">
    <property type="entry name" value="RPI_A"/>
    <property type="match status" value="1"/>
</dbReference>
<dbReference type="AlphaFoldDB" id="A0A0U3H6E9"/>
<dbReference type="EC" id="5.3.1.6" evidence="2"/>
<dbReference type="PANTHER" id="PTHR11934">
    <property type="entry name" value="RIBOSE-5-PHOSPHATE ISOMERASE"/>
    <property type="match status" value="1"/>
</dbReference>
<dbReference type="GeneID" id="14552886"/>
<dbReference type="PANTHER" id="PTHR11934:SF0">
    <property type="entry name" value="RIBOSE-5-PHOSPHATE ISOMERASE"/>
    <property type="match status" value="1"/>
</dbReference>
<dbReference type="RefSeq" id="WP_011278142.1">
    <property type="nucleotide sequence ID" value="NZ_BHWZ01000003.1"/>
</dbReference>
<dbReference type="GO" id="GO:0009052">
    <property type="term" value="P:pentose-phosphate shunt, non-oxidative branch"/>
    <property type="evidence" value="ECO:0007669"/>
    <property type="project" value="InterPro"/>
</dbReference>
<reference evidence="5 6" key="1">
    <citation type="submission" date="2015-12" db="EMBL/GenBank/DDBJ databases">
        <title>A stable core within a dynamic pangenome in Sulfolobus acidocaldarius.</title>
        <authorList>
            <person name="Anderson R."/>
            <person name="Kouris A."/>
            <person name="Seward C."/>
            <person name="Campbell K."/>
            <person name="Whitaker R."/>
        </authorList>
    </citation>
    <scope>NUCLEOTIDE SEQUENCE [LARGE SCALE GENOMIC DNA]</scope>
    <source>
        <strain evidence="3 6">GG12-C01-09</strain>
        <strain evidence="4 5">NG05B_CO5_07</strain>
    </source>
</reference>
<evidence type="ECO:0000256" key="2">
    <source>
        <dbReference type="NCBIfam" id="TIGR00021"/>
    </source>
</evidence>
<dbReference type="GO" id="GO:0004751">
    <property type="term" value="F:ribose-5-phosphate isomerase activity"/>
    <property type="evidence" value="ECO:0007669"/>
    <property type="project" value="UniProtKB-UniRule"/>
</dbReference>
<sequence>MDPKEILSQYVSKRLTGYSIIGLGTGRTVKKLIEHLDREGILNQFKYIASSIDTELEISQRGGLILSLYSGIQPDIYIDSFDVVTKDKVMVKGGGAALLREKILTTFSKSSLFIGEYKKLVKIEQHSVKVPVEIVPVSIMYILKKINEIGFKTSIREGTGKMGGIISDNGNMIIDVEVRINQLCEFDKTIKSIPGIIETGVFCNKYDVVLADEDGRIEIL</sequence>
<dbReference type="OMA" id="ACHVQEK"/>
<dbReference type="EMBL" id="CP013695">
    <property type="protein sequence ID" value="ALU31219.1"/>
    <property type="molecule type" value="Genomic_DNA"/>
</dbReference>
<accession>A0A0U3H6E9</accession>
<evidence type="ECO:0000313" key="3">
    <source>
        <dbReference type="EMBL" id="ALU30496.1"/>
    </source>
</evidence>
<keyword evidence="1 3" id="KW-0413">Isomerase</keyword>
<name>A0A0U3H6E9_9CREN</name>
<dbReference type="PaxDb" id="1435377-SUSAZ_06215"/>
<dbReference type="Pfam" id="PF06026">
    <property type="entry name" value="Rib_5-P_isom_A"/>
    <property type="match status" value="1"/>
</dbReference>
<evidence type="ECO:0000256" key="1">
    <source>
        <dbReference type="ARBA" id="ARBA00023235"/>
    </source>
</evidence>
<evidence type="ECO:0000313" key="4">
    <source>
        <dbReference type="EMBL" id="ALU31219.1"/>
    </source>
</evidence>
<dbReference type="Gene3D" id="3.30.70.260">
    <property type="match status" value="1"/>
</dbReference>
<dbReference type="SUPFAM" id="SSF75445">
    <property type="entry name" value="D-ribose-5-phosphate isomerase (RpiA), lid domain"/>
    <property type="match status" value="1"/>
</dbReference>
<dbReference type="OrthoDB" id="19013at2157"/>
<gene>
    <name evidence="3" type="ORF">ATY89_11485</name>
    <name evidence="4" type="ORF">ATZ20_03040</name>
</gene>
<organism evidence="3 6">
    <name type="scientific">Sulfolobus acidocaldarius</name>
    <dbReference type="NCBI Taxonomy" id="2285"/>
    <lineage>
        <taxon>Archaea</taxon>
        <taxon>Thermoproteota</taxon>
        <taxon>Thermoprotei</taxon>
        <taxon>Sulfolobales</taxon>
        <taxon>Sulfolobaceae</taxon>
        <taxon>Sulfolobus</taxon>
    </lineage>
</organism>
<evidence type="ECO:0000313" key="5">
    <source>
        <dbReference type="Proteomes" id="UP000060043"/>
    </source>
</evidence>
<dbReference type="InterPro" id="IPR037171">
    <property type="entry name" value="NagB/RpiA_transferase-like"/>
</dbReference>
<dbReference type="Proteomes" id="UP000065473">
    <property type="component" value="Chromosome"/>
</dbReference>
<dbReference type="Proteomes" id="UP000060043">
    <property type="component" value="Chromosome"/>
</dbReference>
<evidence type="ECO:0000313" key="6">
    <source>
        <dbReference type="Proteomes" id="UP000065473"/>
    </source>
</evidence>
<dbReference type="EMBL" id="CP013694">
    <property type="protein sequence ID" value="ALU30496.1"/>
    <property type="molecule type" value="Genomic_DNA"/>
</dbReference>
<dbReference type="GO" id="GO:0006014">
    <property type="term" value="P:D-ribose metabolic process"/>
    <property type="evidence" value="ECO:0007669"/>
    <property type="project" value="TreeGrafter"/>
</dbReference>
<protein>
    <recommendedName>
        <fullName evidence="2">Ribose 5-phosphate isomerase A</fullName>
        <ecNumber evidence="2">5.3.1.6</ecNumber>
    </recommendedName>
</protein>
<proteinExistence type="predicted"/>